<comment type="caution">
    <text evidence="1">The sequence shown here is derived from an EMBL/GenBank/DDBJ whole genome shotgun (WGS) entry which is preliminary data.</text>
</comment>
<organism evidence="1 2">
    <name type="scientific">Diphasiastrum complanatum</name>
    <name type="common">Issler's clubmoss</name>
    <name type="synonym">Lycopodium complanatum</name>
    <dbReference type="NCBI Taxonomy" id="34168"/>
    <lineage>
        <taxon>Eukaryota</taxon>
        <taxon>Viridiplantae</taxon>
        <taxon>Streptophyta</taxon>
        <taxon>Embryophyta</taxon>
        <taxon>Tracheophyta</taxon>
        <taxon>Lycopodiopsida</taxon>
        <taxon>Lycopodiales</taxon>
        <taxon>Lycopodiaceae</taxon>
        <taxon>Lycopodioideae</taxon>
        <taxon>Diphasiastrum</taxon>
    </lineage>
</organism>
<reference evidence="2" key="1">
    <citation type="journal article" date="2024" name="Proc. Natl. Acad. Sci. U.S.A.">
        <title>Extraordinary preservation of gene collinearity over three hundred million years revealed in homosporous lycophytes.</title>
        <authorList>
            <person name="Li C."/>
            <person name="Wickell D."/>
            <person name="Kuo L.Y."/>
            <person name="Chen X."/>
            <person name="Nie B."/>
            <person name="Liao X."/>
            <person name="Peng D."/>
            <person name="Ji J."/>
            <person name="Jenkins J."/>
            <person name="Williams M."/>
            <person name="Shu S."/>
            <person name="Plott C."/>
            <person name="Barry K."/>
            <person name="Rajasekar S."/>
            <person name="Grimwood J."/>
            <person name="Han X."/>
            <person name="Sun S."/>
            <person name="Hou Z."/>
            <person name="He W."/>
            <person name="Dai G."/>
            <person name="Sun C."/>
            <person name="Schmutz J."/>
            <person name="Leebens-Mack J.H."/>
            <person name="Li F.W."/>
            <person name="Wang L."/>
        </authorList>
    </citation>
    <scope>NUCLEOTIDE SEQUENCE [LARGE SCALE GENOMIC DNA]</scope>
    <source>
        <strain evidence="2">cv. PW_Plant_1</strain>
    </source>
</reference>
<dbReference type="EMBL" id="CM055112">
    <property type="protein sequence ID" value="KAJ7517176.1"/>
    <property type="molecule type" value="Genomic_DNA"/>
</dbReference>
<proteinExistence type="predicted"/>
<keyword evidence="2" id="KW-1185">Reference proteome</keyword>
<name>A0ACC2AIB5_DIPCM</name>
<evidence type="ECO:0000313" key="2">
    <source>
        <dbReference type="Proteomes" id="UP001162992"/>
    </source>
</evidence>
<dbReference type="Proteomes" id="UP001162992">
    <property type="component" value="Chromosome 21"/>
</dbReference>
<gene>
    <name evidence="1" type="ORF">O6H91_21G013100</name>
</gene>
<evidence type="ECO:0000313" key="1">
    <source>
        <dbReference type="EMBL" id="KAJ7517176.1"/>
    </source>
</evidence>
<protein>
    <submittedName>
        <fullName evidence="1">Uncharacterized protein</fullName>
    </submittedName>
</protein>
<sequence length="612" mass="67283">MAAMESPKEQFPAGLNVLVVDDDPTCLLRLDVMLRRCSYNVTTCCQATIALAMLREDTKRFDLVISDVYMPDMDGFKLLELVVLEMNLPVIMMSADGETSVVMRGVTHGACDYLLKPVRMEELRNIWQHVVRKKKIEAKDAEETERHERRFDDGDHATSTNLKKRKDVKTENIVDDDDDDDDGDHYVDDPSILKKPRVVWSAELHHQFVCAVNKLGIEKAVPKRVLELMNVQGLTRENVASHLQKYRLYLQRISFRPHEGISLPMAGAQDSPYGSMNTIDVFGDLPSIAATCNVSLPAFATFQSNAPSRLGLPNGLVSGSYNASVLRDFAALQTGNYGCLNNALYSMSLTTAENFVPGTAGMDLDQLSQTQISSPRHCGSPIDTSTRVYPLQRQLVTMCGPQAMSTCKATSASQVKSLSDSGFLMQFLWQQQQQNFLLQQDAINANRSVTGLLTCQVPPAETNLFQTSTVSSLGLEDGRMGSEADFSGMSACESKPLVLTDFDLSNAVETNVSTTSVDCKIFDSLDVRKYSSEQAGISTSSYMQSSSGCTAMNSCYSGQLNAFNNRSLDRHVDLLAGHNLSPGQCDSQTTKLGWQIHGFRLSGSGVNKALQS</sequence>
<accession>A0ACC2AIB5</accession>